<protein>
    <recommendedName>
        <fullName evidence="1">Heterokaryon incompatibility domain-containing protein</fullName>
    </recommendedName>
</protein>
<feature type="domain" description="Heterokaryon incompatibility" evidence="1">
    <location>
        <begin position="22"/>
        <end position="110"/>
    </location>
</feature>
<dbReference type="InterPro" id="IPR010730">
    <property type="entry name" value="HET"/>
</dbReference>
<name>A0A4Q4NQ48_ALTAL</name>
<evidence type="ECO:0000313" key="3">
    <source>
        <dbReference type="Proteomes" id="UP000291422"/>
    </source>
</evidence>
<accession>A0A4Q4NQ48</accession>
<dbReference type="Proteomes" id="UP000291422">
    <property type="component" value="Unassembled WGS sequence"/>
</dbReference>
<proteinExistence type="predicted"/>
<evidence type="ECO:0000259" key="1">
    <source>
        <dbReference type="Pfam" id="PF06985"/>
    </source>
</evidence>
<dbReference type="PANTHER" id="PTHR10622:SF10">
    <property type="entry name" value="HET DOMAIN-CONTAINING PROTEIN"/>
    <property type="match status" value="1"/>
</dbReference>
<reference evidence="3" key="1">
    <citation type="journal article" date="2019" name="bioRxiv">
        <title>Genomics, evolutionary history and diagnostics of the Alternaria alternata species group including apple and Asian pear pathotypes.</title>
        <authorList>
            <person name="Armitage A.D."/>
            <person name="Cockerton H.M."/>
            <person name="Sreenivasaprasad S."/>
            <person name="Woodhall J.W."/>
            <person name="Lane C.R."/>
            <person name="Harrison R.J."/>
            <person name="Clarkson J.P."/>
        </authorList>
    </citation>
    <scope>NUCLEOTIDE SEQUENCE [LARGE SCALE GENOMIC DNA]</scope>
    <source>
        <strain evidence="3">FERA 1177</strain>
    </source>
</reference>
<organism evidence="2 3">
    <name type="scientific">Alternaria alternata</name>
    <name type="common">Alternaria rot fungus</name>
    <name type="synonym">Torula alternata</name>
    <dbReference type="NCBI Taxonomy" id="5599"/>
    <lineage>
        <taxon>Eukaryota</taxon>
        <taxon>Fungi</taxon>
        <taxon>Dikarya</taxon>
        <taxon>Ascomycota</taxon>
        <taxon>Pezizomycotina</taxon>
        <taxon>Dothideomycetes</taxon>
        <taxon>Pleosporomycetidae</taxon>
        <taxon>Pleosporales</taxon>
        <taxon>Pleosporineae</taxon>
        <taxon>Pleosporaceae</taxon>
        <taxon>Alternaria</taxon>
        <taxon>Alternaria sect. Alternaria</taxon>
        <taxon>Alternaria alternata complex</taxon>
    </lineage>
</organism>
<dbReference type="EMBL" id="PDXD01000003">
    <property type="protein sequence ID" value="RYN80813.1"/>
    <property type="molecule type" value="Genomic_DNA"/>
</dbReference>
<comment type="caution">
    <text evidence="2">The sequence shown here is derived from an EMBL/GenBank/DDBJ whole genome shotgun (WGS) entry which is preliminary data.</text>
</comment>
<evidence type="ECO:0000313" key="2">
    <source>
        <dbReference type="EMBL" id="RYN80813.1"/>
    </source>
</evidence>
<sequence length="587" mass="67314">MRLINCKTLELEEFVGNSVPKYAILSHTWGREEVLFSDLPLHQASTRTKAGYYKIKCTCEQALRDRLNFAWVDTCCINKSSSAELSEAINSMFRWYLSSSKCYAFLEDVSAISFEKSFSDSRWFTRGWTLQELIAPTDVVFYDKSWEMVGSRRKLARKISEITRVDSEVLGSGIIQSPWMNTLDDFCVAKKMSWASYRETTRQEDQAYCLMGLFNINMPLLYGEGNKAFVRLQEEIIKKNNEDDSILAWGLDTREPISSVNKTFPEYTPPTLEGEMLAKSPLDFKNCVNLARAPVPGPLLALDNVGINIRLPLVLMHISTVATTAEKFWIGLLSCSLQTNKSACMLGILLSPKDWRVQQTSPRYMVRRSIPEEKEYRETVLVTTRDALQSTDFQDIIIVPNIRQGPTGANLYNKTYLIDETRNLSAEGIRFLHATGWHGTDHPQFGGRMLKSRETQNWQAGSRTYTRLWHDPPIHVLSLAFSARNTHPMIAFVVHIEMSLSLAMVCNNSSEYADEDMHRVWNTLRDRAWQTNPDRMIYTEDDGRRIEISINLKEKRTIHHWRIFGIEIDVVSKSSLESSDGEDLMDV</sequence>
<dbReference type="PANTHER" id="PTHR10622">
    <property type="entry name" value="HET DOMAIN-CONTAINING PROTEIN"/>
    <property type="match status" value="1"/>
</dbReference>
<dbReference type="AlphaFoldDB" id="A0A4Q4NQ48"/>
<dbReference type="Pfam" id="PF06985">
    <property type="entry name" value="HET"/>
    <property type="match status" value="1"/>
</dbReference>
<gene>
    <name evidence="2" type="ORF">AA0117_g2843</name>
</gene>
<dbReference type="VEuPathDB" id="FungiDB:CC77DRAFT_899108"/>